<organism evidence="2 3">
    <name type="scientific">Prorocentrum cordatum</name>
    <dbReference type="NCBI Taxonomy" id="2364126"/>
    <lineage>
        <taxon>Eukaryota</taxon>
        <taxon>Sar</taxon>
        <taxon>Alveolata</taxon>
        <taxon>Dinophyceae</taxon>
        <taxon>Prorocentrales</taxon>
        <taxon>Prorocentraceae</taxon>
        <taxon>Prorocentrum</taxon>
    </lineage>
</organism>
<protein>
    <recommendedName>
        <fullName evidence="4">Pentatricopeptide repeat-containing protein</fullName>
    </recommendedName>
</protein>
<evidence type="ECO:0000256" key="1">
    <source>
        <dbReference type="SAM" id="MobiDB-lite"/>
    </source>
</evidence>
<sequence length="206" mass="20819">MRSSRAPKAFGVRGLGRRSGLWPPRAGPKPRALASPSLVGGGGGTGRSIAYNAIMSACEKGLHWAGCLELLREARVRGLRPDATSYNTAMQACHGLGVLDALFDEMAGEGVRADLQTCRLLAAACERGPALASELRLLGAFGGPLRAEPGDAKGHRGPCGAREPALAAAAGASGAGRLLAAGLGAEALELLRAAAAGPPPRAEAAR</sequence>
<keyword evidence="3" id="KW-1185">Reference proteome</keyword>
<feature type="non-terminal residue" evidence="2">
    <location>
        <position position="206"/>
    </location>
</feature>
<name>A0ABN9T0E7_9DINO</name>
<dbReference type="EMBL" id="CAUYUJ010014217">
    <property type="protein sequence ID" value="CAK0838374.1"/>
    <property type="molecule type" value="Genomic_DNA"/>
</dbReference>
<accession>A0ABN9T0E7</accession>
<dbReference type="Gene3D" id="1.25.40.10">
    <property type="entry name" value="Tetratricopeptide repeat domain"/>
    <property type="match status" value="1"/>
</dbReference>
<evidence type="ECO:0000313" key="2">
    <source>
        <dbReference type="EMBL" id="CAK0838374.1"/>
    </source>
</evidence>
<comment type="caution">
    <text evidence="2">The sequence shown here is derived from an EMBL/GenBank/DDBJ whole genome shotgun (WGS) entry which is preliminary data.</text>
</comment>
<dbReference type="InterPro" id="IPR011990">
    <property type="entry name" value="TPR-like_helical_dom_sf"/>
</dbReference>
<evidence type="ECO:0008006" key="4">
    <source>
        <dbReference type="Google" id="ProtNLM"/>
    </source>
</evidence>
<proteinExistence type="predicted"/>
<gene>
    <name evidence="2" type="ORF">PCOR1329_LOCUS34328</name>
</gene>
<dbReference type="Proteomes" id="UP001189429">
    <property type="component" value="Unassembled WGS sequence"/>
</dbReference>
<evidence type="ECO:0000313" key="3">
    <source>
        <dbReference type="Proteomes" id="UP001189429"/>
    </source>
</evidence>
<reference evidence="2" key="1">
    <citation type="submission" date="2023-10" db="EMBL/GenBank/DDBJ databases">
        <authorList>
            <person name="Chen Y."/>
            <person name="Shah S."/>
            <person name="Dougan E. K."/>
            <person name="Thang M."/>
            <person name="Chan C."/>
        </authorList>
    </citation>
    <scope>NUCLEOTIDE SEQUENCE [LARGE SCALE GENOMIC DNA]</scope>
</reference>
<feature type="region of interest" description="Disordered" evidence="1">
    <location>
        <begin position="1"/>
        <end position="41"/>
    </location>
</feature>